<name>A0A4R8DVE3_9BACT</name>
<dbReference type="OrthoDB" id="836928at2"/>
<organism evidence="1 2">
    <name type="scientific">Dinghuibacter silviterrae</name>
    <dbReference type="NCBI Taxonomy" id="1539049"/>
    <lineage>
        <taxon>Bacteria</taxon>
        <taxon>Pseudomonadati</taxon>
        <taxon>Bacteroidota</taxon>
        <taxon>Chitinophagia</taxon>
        <taxon>Chitinophagales</taxon>
        <taxon>Chitinophagaceae</taxon>
        <taxon>Dinghuibacter</taxon>
    </lineage>
</organism>
<keyword evidence="2" id="KW-1185">Reference proteome</keyword>
<evidence type="ECO:0000313" key="2">
    <source>
        <dbReference type="Proteomes" id="UP000294498"/>
    </source>
</evidence>
<evidence type="ECO:0000313" key="1">
    <source>
        <dbReference type="EMBL" id="TDX01888.1"/>
    </source>
</evidence>
<dbReference type="AlphaFoldDB" id="A0A4R8DVE3"/>
<dbReference type="InterPro" id="IPR017026">
    <property type="entry name" value="ImuA"/>
</dbReference>
<reference evidence="1 2" key="1">
    <citation type="submission" date="2019-03" db="EMBL/GenBank/DDBJ databases">
        <title>Genomic Encyclopedia of Type Strains, Phase IV (KMG-IV): sequencing the most valuable type-strain genomes for metagenomic binning, comparative biology and taxonomic classification.</title>
        <authorList>
            <person name="Goeker M."/>
        </authorList>
    </citation>
    <scope>NUCLEOTIDE SEQUENCE [LARGE SCALE GENOMIC DNA]</scope>
    <source>
        <strain evidence="1 2">DSM 100059</strain>
    </source>
</reference>
<dbReference type="InterPro" id="IPR027417">
    <property type="entry name" value="P-loop_NTPase"/>
</dbReference>
<dbReference type="EMBL" id="SODV01000001">
    <property type="protein sequence ID" value="TDX01888.1"/>
    <property type="molecule type" value="Genomic_DNA"/>
</dbReference>
<dbReference type="SUPFAM" id="SSF52540">
    <property type="entry name" value="P-loop containing nucleoside triphosphate hydrolases"/>
    <property type="match status" value="1"/>
</dbReference>
<comment type="caution">
    <text evidence="1">The sequence shown here is derived from an EMBL/GenBank/DDBJ whole genome shotgun (WGS) entry which is preliminary data.</text>
</comment>
<gene>
    <name evidence="1" type="ORF">EDB95_2932</name>
</gene>
<dbReference type="Gene3D" id="3.40.50.300">
    <property type="entry name" value="P-loop containing nucleotide triphosphate hydrolases"/>
    <property type="match status" value="1"/>
</dbReference>
<dbReference type="Proteomes" id="UP000294498">
    <property type="component" value="Unassembled WGS sequence"/>
</dbReference>
<dbReference type="PIRSF" id="PIRSF034285">
    <property type="entry name" value="UCP034285"/>
    <property type="match status" value="1"/>
</dbReference>
<protein>
    <submittedName>
        <fullName evidence="1">Protein ImuA</fullName>
    </submittedName>
</protein>
<accession>A0A4R8DVE3</accession>
<sequence length="265" mass="28448">MSSTPDIVRQLQREIHLLQGFKPPAAGSVEVGLGPVTAGFPNGTFPTGAIHEFLSEHTGAATCGFIAGLVAPLMAAGGACIWVGRDRKVYPPGLKFFGLEPDRVIFVDVRKDKEVLWVLEEALKCEGLAAVVGEAPDIGLTASRRLQLAVEQSRVTGFILREQGQRGGAQYPVGAAQPPGTAARGLGTIASVARWRILPLASSVEDDLPGLGHPRWRVTLERVRNGKGGTWDIEWREGQFHCMDKESPAAKPWSIDRGTLARKTG</sequence>
<dbReference type="RefSeq" id="WP_133994525.1">
    <property type="nucleotide sequence ID" value="NZ_SODV01000001.1"/>
</dbReference>
<proteinExistence type="predicted"/>